<protein>
    <submittedName>
        <fullName evidence="1">Uncharacterized protein</fullName>
    </submittedName>
</protein>
<evidence type="ECO:0000313" key="1">
    <source>
        <dbReference type="EMBL" id="KAF8773908.1"/>
    </source>
</evidence>
<dbReference type="EMBL" id="JABXBU010002227">
    <property type="protein sequence ID" value="KAF8773908.1"/>
    <property type="molecule type" value="Genomic_DNA"/>
</dbReference>
<reference evidence="1" key="1">
    <citation type="journal article" date="2020" name="bioRxiv">
        <title>Chromosome-level reference genome of the European wasp spider Argiope bruennichi: a resource for studies on range expansion and evolutionary adaptation.</title>
        <authorList>
            <person name="Sheffer M.M."/>
            <person name="Hoppe A."/>
            <person name="Krehenwinkel H."/>
            <person name="Uhl G."/>
            <person name="Kuss A.W."/>
            <person name="Jensen L."/>
            <person name="Jensen C."/>
            <person name="Gillespie R.G."/>
            <person name="Hoff K.J."/>
            <person name="Prost S."/>
        </authorList>
    </citation>
    <scope>NUCLEOTIDE SEQUENCE</scope>
</reference>
<dbReference type="Proteomes" id="UP000807504">
    <property type="component" value="Unassembled WGS sequence"/>
</dbReference>
<gene>
    <name evidence="1" type="ORF">HNY73_016516</name>
</gene>
<evidence type="ECO:0000313" key="2">
    <source>
        <dbReference type="Proteomes" id="UP000807504"/>
    </source>
</evidence>
<accession>A0A8T0EJY9</accession>
<dbReference type="AlphaFoldDB" id="A0A8T0EJY9"/>
<proteinExistence type="predicted"/>
<name>A0A8T0EJY9_ARGBR</name>
<comment type="caution">
    <text evidence="1">The sequence shown here is derived from an EMBL/GenBank/DDBJ whole genome shotgun (WGS) entry which is preliminary data.</text>
</comment>
<keyword evidence="2" id="KW-1185">Reference proteome</keyword>
<organism evidence="1 2">
    <name type="scientific">Argiope bruennichi</name>
    <name type="common">Wasp spider</name>
    <name type="synonym">Aranea bruennichi</name>
    <dbReference type="NCBI Taxonomy" id="94029"/>
    <lineage>
        <taxon>Eukaryota</taxon>
        <taxon>Metazoa</taxon>
        <taxon>Ecdysozoa</taxon>
        <taxon>Arthropoda</taxon>
        <taxon>Chelicerata</taxon>
        <taxon>Arachnida</taxon>
        <taxon>Araneae</taxon>
        <taxon>Araneomorphae</taxon>
        <taxon>Entelegynae</taxon>
        <taxon>Araneoidea</taxon>
        <taxon>Araneidae</taxon>
        <taxon>Argiope</taxon>
    </lineage>
</organism>
<reference evidence="1" key="2">
    <citation type="submission" date="2020-06" db="EMBL/GenBank/DDBJ databases">
        <authorList>
            <person name="Sheffer M."/>
        </authorList>
    </citation>
    <scope>NUCLEOTIDE SEQUENCE</scope>
</reference>
<sequence length="82" mass="9591">MSLNCLTNFLFKISSNPGDDFSFRIWNLYPGIYGEIEYVQRMKIHHNPSHQKLESRQSRKSLTGELDAFKKDVTHRGSEMLT</sequence>